<dbReference type="PANTHER" id="PTHR12213">
    <property type="entry name" value="CORRINOID ADENOSYLTRANSFERASE"/>
    <property type="match status" value="1"/>
</dbReference>
<comment type="pathway">
    <text evidence="1 14">Cofactor biosynthesis; adenosylcobalamin biosynthesis; adenosylcobalamin from cob(II)yrinate a,c-diamide: step 2/7.</text>
</comment>
<evidence type="ECO:0000256" key="8">
    <source>
        <dbReference type="ARBA" id="ARBA00022840"/>
    </source>
</evidence>
<comment type="caution">
    <text evidence="16">The sequence shown here is derived from an EMBL/GenBank/DDBJ whole genome shotgun (WGS) entry which is preliminary data.</text>
</comment>
<keyword evidence="17" id="KW-1185">Reference proteome</keyword>
<dbReference type="Pfam" id="PF01923">
    <property type="entry name" value="Cob_adeno_trans"/>
    <property type="match status" value="1"/>
</dbReference>
<protein>
    <recommendedName>
        <fullName evidence="4 14">Corrinoid adenosyltransferase</fullName>
        <ecNumber evidence="3 14">2.5.1.17</ecNumber>
    </recommendedName>
    <alternativeName>
        <fullName evidence="9 14">Cob(II)alamin adenosyltransferase</fullName>
    </alternativeName>
    <alternativeName>
        <fullName evidence="11 14">Cob(II)yrinic acid a,c-diamide adenosyltransferase</fullName>
    </alternativeName>
    <alternativeName>
        <fullName evidence="10 14">Cobinamide/cobalamin adenosyltransferase</fullName>
    </alternativeName>
</protein>
<evidence type="ECO:0000259" key="15">
    <source>
        <dbReference type="Pfam" id="PF01923"/>
    </source>
</evidence>
<name>A0ABW4NJP1_9LACT</name>
<evidence type="ECO:0000256" key="1">
    <source>
        <dbReference type="ARBA" id="ARBA00005121"/>
    </source>
</evidence>
<keyword evidence="5 14" id="KW-0169">Cobalamin biosynthesis</keyword>
<evidence type="ECO:0000256" key="2">
    <source>
        <dbReference type="ARBA" id="ARBA00007487"/>
    </source>
</evidence>
<dbReference type="NCBIfam" id="TIGR00636">
    <property type="entry name" value="PduO_Nterm"/>
    <property type="match status" value="1"/>
</dbReference>
<evidence type="ECO:0000256" key="13">
    <source>
        <dbReference type="ARBA" id="ARBA00048692"/>
    </source>
</evidence>
<dbReference type="InterPro" id="IPR036451">
    <property type="entry name" value="CblAdoTrfase-like_sf"/>
</dbReference>
<dbReference type="GO" id="GO:0008817">
    <property type="term" value="F:corrinoid adenosyltransferase activity"/>
    <property type="evidence" value="ECO:0007669"/>
    <property type="project" value="UniProtKB-EC"/>
</dbReference>
<comment type="similarity">
    <text evidence="2 14">Belongs to the Cob(I)alamin adenosyltransferase family.</text>
</comment>
<organism evidence="16 17">
    <name type="scientific">Carnobacterium antarcticum</name>
    <dbReference type="NCBI Taxonomy" id="2126436"/>
    <lineage>
        <taxon>Bacteria</taxon>
        <taxon>Bacillati</taxon>
        <taxon>Bacillota</taxon>
        <taxon>Bacilli</taxon>
        <taxon>Lactobacillales</taxon>
        <taxon>Carnobacteriaceae</taxon>
        <taxon>Carnobacterium</taxon>
    </lineage>
</organism>
<evidence type="ECO:0000256" key="10">
    <source>
        <dbReference type="ARBA" id="ARBA00033334"/>
    </source>
</evidence>
<dbReference type="Gene3D" id="1.20.1200.10">
    <property type="entry name" value="Cobalamin adenosyltransferase-like"/>
    <property type="match status" value="1"/>
</dbReference>
<feature type="domain" description="Cobalamin adenosyltransferase-like" evidence="15">
    <location>
        <begin position="3"/>
        <end position="165"/>
    </location>
</feature>
<proteinExistence type="inferred from homology"/>
<evidence type="ECO:0000256" key="9">
    <source>
        <dbReference type="ARBA" id="ARBA00031529"/>
    </source>
</evidence>
<accession>A0ABW4NJP1</accession>
<evidence type="ECO:0000256" key="12">
    <source>
        <dbReference type="ARBA" id="ARBA00048555"/>
    </source>
</evidence>
<evidence type="ECO:0000256" key="11">
    <source>
        <dbReference type="ARBA" id="ARBA00033354"/>
    </source>
</evidence>
<keyword evidence="7 14" id="KW-0547">Nucleotide-binding</keyword>
<sequence length="194" mass="21834">MQIYTKRGDYGNTNIIGGRTVKKDSVRVEAYGTIDEANSLIGYIISQMSEQDESLKSELIELQHSLFDCGTDLATPHGKKDYKVTEEMIKWIESRIDVYAEIPDAIESFVLPGGHPVASLLHLARTTVRRAERRIVSLAAVEEINLHVGIFINRLSDYLFAAARLVNHQASVKETLYERGGKVFHTSLTKKDIR</sequence>
<dbReference type="RefSeq" id="WP_058919038.1">
    <property type="nucleotide sequence ID" value="NZ_JBHSQC010000015.1"/>
</dbReference>
<evidence type="ECO:0000313" key="17">
    <source>
        <dbReference type="Proteomes" id="UP001597285"/>
    </source>
</evidence>
<evidence type="ECO:0000256" key="6">
    <source>
        <dbReference type="ARBA" id="ARBA00022679"/>
    </source>
</evidence>
<keyword evidence="8 14" id="KW-0067">ATP-binding</keyword>
<gene>
    <name evidence="16" type="ORF">ACFSBK_01935</name>
</gene>
<evidence type="ECO:0000256" key="5">
    <source>
        <dbReference type="ARBA" id="ARBA00022573"/>
    </source>
</evidence>
<dbReference type="EMBL" id="JBHUFF010000008">
    <property type="protein sequence ID" value="MFD1798618.1"/>
    <property type="molecule type" value="Genomic_DNA"/>
</dbReference>
<dbReference type="InterPro" id="IPR029499">
    <property type="entry name" value="PduO-typ"/>
</dbReference>
<evidence type="ECO:0000313" key="16">
    <source>
        <dbReference type="EMBL" id="MFD1798618.1"/>
    </source>
</evidence>
<evidence type="ECO:0000256" key="3">
    <source>
        <dbReference type="ARBA" id="ARBA00012454"/>
    </source>
</evidence>
<evidence type="ECO:0000256" key="4">
    <source>
        <dbReference type="ARBA" id="ARBA00020963"/>
    </source>
</evidence>
<reference evidence="17" key="1">
    <citation type="journal article" date="2019" name="Int. J. Syst. Evol. Microbiol.">
        <title>The Global Catalogue of Microorganisms (GCM) 10K type strain sequencing project: providing services to taxonomists for standard genome sequencing and annotation.</title>
        <authorList>
            <consortium name="The Broad Institute Genomics Platform"/>
            <consortium name="The Broad Institute Genome Sequencing Center for Infectious Disease"/>
            <person name="Wu L."/>
            <person name="Ma J."/>
        </authorList>
    </citation>
    <scope>NUCLEOTIDE SEQUENCE [LARGE SCALE GENOMIC DNA]</scope>
    <source>
        <strain evidence="17">KCTC 42143</strain>
    </source>
</reference>
<dbReference type="InterPro" id="IPR016030">
    <property type="entry name" value="CblAdoTrfase-like"/>
</dbReference>
<comment type="catalytic activity">
    <reaction evidence="12 14">
        <text>2 cob(II)yrinate a,c diamide + reduced [electron-transfer flavoprotein] + 2 ATP = 2 adenosylcob(III)yrinate a,c-diamide + 2 triphosphate + oxidized [electron-transfer flavoprotein] + 3 H(+)</text>
        <dbReference type="Rhea" id="RHEA:11528"/>
        <dbReference type="Rhea" id="RHEA-COMP:10685"/>
        <dbReference type="Rhea" id="RHEA-COMP:10686"/>
        <dbReference type="ChEBI" id="CHEBI:15378"/>
        <dbReference type="ChEBI" id="CHEBI:18036"/>
        <dbReference type="ChEBI" id="CHEBI:30616"/>
        <dbReference type="ChEBI" id="CHEBI:57692"/>
        <dbReference type="ChEBI" id="CHEBI:58307"/>
        <dbReference type="ChEBI" id="CHEBI:58503"/>
        <dbReference type="ChEBI" id="CHEBI:58537"/>
        <dbReference type="EC" id="2.5.1.17"/>
    </reaction>
</comment>
<dbReference type="PANTHER" id="PTHR12213:SF0">
    <property type="entry name" value="CORRINOID ADENOSYLTRANSFERASE MMAB"/>
    <property type="match status" value="1"/>
</dbReference>
<keyword evidence="6 14" id="KW-0808">Transferase</keyword>
<dbReference type="EC" id="2.5.1.17" evidence="3 14"/>
<dbReference type="SUPFAM" id="SSF89028">
    <property type="entry name" value="Cobalamin adenosyltransferase-like"/>
    <property type="match status" value="1"/>
</dbReference>
<comment type="catalytic activity">
    <reaction evidence="13 14">
        <text>2 cob(II)alamin + reduced [electron-transfer flavoprotein] + 2 ATP = 2 adenosylcob(III)alamin + 2 triphosphate + oxidized [electron-transfer flavoprotein] + 3 H(+)</text>
        <dbReference type="Rhea" id="RHEA:28671"/>
        <dbReference type="Rhea" id="RHEA-COMP:10685"/>
        <dbReference type="Rhea" id="RHEA-COMP:10686"/>
        <dbReference type="ChEBI" id="CHEBI:15378"/>
        <dbReference type="ChEBI" id="CHEBI:16304"/>
        <dbReference type="ChEBI" id="CHEBI:18036"/>
        <dbReference type="ChEBI" id="CHEBI:18408"/>
        <dbReference type="ChEBI" id="CHEBI:30616"/>
        <dbReference type="ChEBI" id="CHEBI:57692"/>
        <dbReference type="ChEBI" id="CHEBI:58307"/>
        <dbReference type="EC" id="2.5.1.17"/>
    </reaction>
</comment>
<dbReference type="Proteomes" id="UP001597285">
    <property type="component" value="Unassembled WGS sequence"/>
</dbReference>
<evidence type="ECO:0000256" key="14">
    <source>
        <dbReference type="RuleBase" id="RU366026"/>
    </source>
</evidence>
<evidence type="ECO:0000256" key="7">
    <source>
        <dbReference type="ARBA" id="ARBA00022741"/>
    </source>
</evidence>